<dbReference type="AlphaFoldDB" id="A0AAD6MY45"/>
<reference evidence="1" key="2">
    <citation type="submission" date="2023-01" db="EMBL/GenBank/DDBJ databases">
        <authorList>
            <person name="Petersen C."/>
        </authorList>
    </citation>
    <scope>NUCLEOTIDE SEQUENCE</scope>
    <source>
        <strain evidence="1">IBT 17514</strain>
    </source>
</reference>
<reference evidence="1" key="1">
    <citation type="journal article" date="2023" name="IMA Fungus">
        <title>Comparative genomic study of the Penicillium genus elucidates a diverse pangenome and 15 lateral gene transfer events.</title>
        <authorList>
            <person name="Petersen C."/>
            <person name="Sorensen T."/>
            <person name="Nielsen M.R."/>
            <person name="Sondergaard T.E."/>
            <person name="Sorensen J.L."/>
            <person name="Fitzpatrick D.A."/>
            <person name="Frisvad J.C."/>
            <person name="Nielsen K.L."/>
        </authorList>
    </citation>
    <scope>NUCLEOTIDE SEQUENCE</scope>
    <source>
        <strain evidence="1">IBT 17514</strain>
    </source>
</reference>
<dbReference type="EMBL" id="JAQJAN010000004">
    <property type="protein sequence ID" value="KAJ5732652.1"/>
    <property type="molecule type" value="Genomic_DNA"/>
</dbReference>
<dbReference type="Proteomes" id="UP001215712">
    <property type="component" value="Unassembled WGS sequence"/>
</dbReference>
<keyword evidence="2" id="KW-1185">Reference proteome</keyword>
<proteinExistence type="predicted"/>
<comment type="caution">
    <text evidence="1">The sequence shown here is derived from an EMBL/GenBank/DDBJ whole genome shotgun (WGS) entry which is preliminary data.</text>
</comment>
<organism evidence="1 2">
    <name type="scientific">Penicillium malachiteum</name>
    <dbReference type="NCBI Taxonomy" id="1324776"/>
    <lineage>
        <taxon>Eukaryota</taxon>
        <taxon>Fungi</taxon>
        <taxon>Dikarya</taxon>
        <taxon>Ascomycota</taxon>
        <taxon>Pezizomycotina</taxon>
        <taxon>Eurotiomycetes</taxon>
        <taxon>Eurotiomycetidae</taxon>
        <taxon>Eurotiales</taxon>
        <taxon>Aspergillaceae</taxon>
        <taxon>Penicillium</taxon>
    </lineage>
</organism>
<evidence type="ECO:0000313" key="2">
    <source>
        <dbReference type="Proteomes" id="UP001215712"/>
    </source>
</evidence>
<sequence>MATFLIARQILALPLPELKVAEQHTTSSALHDINFVVADEHGIQGRFAERIGQALGAISADEGTGIYFADARAAPLQSTGIPDMVVMNQRSLT</sequence>
<name>A0AAD6MY45_9EURO</name>
<evidence type="ECO:0000313" key="1">
    <source>
        <dbReference type="EMBL" id="KAJ5732652.1"/>
    </source>
</evidence>
<accession>A0AAD6MY45</accession>
<protein>
    <submittedName>
        <fullName evidence="1">Uncharacterized protein</fullName>
    </submittedName>
</protein>
<gene>
    <name evidence="1" type="ORF">N7493_004133</name>
</gene>